<dbReference type="Pfam" id="PF02469">
    <property type="entry name" value="Fasciclin"/>
    <property type="match status" value="1"/>
</dbReference>
<dbReference type="PROSITE" id="PS51257">
    <property type="entry name" value="PROKAR_LIPOPROTEIN"/>
    <property type="match status" value="1"/>
</dbReference>
<evidence type="ECO:0000256" key="1">
    <source>
        <dbReference type="SAM" id="SignalP"/>
    </source>
</evidence>
<organism evidence="3 4">
    <name type="scientific">Bacteroides faecium</name>
    <dbReference type="NCBI Taxonomy" id="2715212"/>
    <lineage>
        <taxon>Bacteria</taxon>
        <taxon>Pseudomonadati</taxon>
        <taxon>Bacteroidota</taxon>
        <taxon>Bacteroidia</taxon>
        <taxon>Bacteroidales</taxon>
        <taxon>Bacteroidaceae</taxon>
        <taxon>Bacteroides</taxon>
    </lineage>
</organism>
<evidence type="ECO:0000313" key="3">
    <source>
        <dbReference type="EMBL" id="QIU95296.1"/>
    </source>
</evidence>
<dbReference type="InterPro" id="IPR036378">
    <property type="entry name" value="FAS1_dom_sf"/>
</dbReference>
<dbReference type="PROSITE" id="PS50213">
    <property type="entry name" value="FAS1"/>
    <property type="match status" value="1"/>
</dbReference>
<feature type="domain" description="FAS1" evidence="2">
    <location>
        <begin position="42"/>
        <end position="161"/>
    </location>
</feature>
<dbReference type="SUPFAM" id="SSF48452">
    <property type="entry name" value="TPR-like"/>
    <property type="match status" value="1"/>
</dbReference>
<dbReference type="EMBL" id="CP050831">
    <property type="protein sequence ID" value="QIU95296.1"/>
    <property type="molecule type" value="Genomic_DNA"/>
</dbReference>
<dbReference type="InterPro" id="IPR000782">
    <property type="entry name" value="FAS1_domain"/>
</dbReference>
<dbReference type="SUPFAM" id="SSF82153">
    <property type="entry name" value="FAS1 domain"/>
    <property type="match status" value="1"/>
</dbReference>
<evidence type="ECO:0000313" key="4">
    <source>
        <dbReference type="Proteomes" id="UP000501780"/>
    </source>
</evidence>
<keyword evidence="4" id="KW-1185">Reference proteome</keyword>
<accession>A0A6H0KPB6</accession>
<evidence type="ECO:0000259" key="2">
    <source>
        <dbReference type="PROSITE" id="PS50213"/>
    </source>
</evidence>
<dbReference type="Gene3D" id="2.30.180.10">
    <property type="entry name" value="FAS1 domain"/>
    <property type="match status" value="1"/>
</dbReference>
<reference evidence="3 4" key="1">
    <citation type="submission" date="2020-03" db="EMBL/GenBank/DDBJ databases">
        <title>Genomic analysis of Bacteroides faecium CBA7301.</title>
        <authorList>
            <person name="Kim J."/>
            <person name="Roh S.W."/>
        </authorList>
    </citation>
    <scope>NUCLEOTIDE SEQUENCE [LARGE SCALE GENOMIC DNA]</scope>
    <source>
        <strain evidence="3 4">CBA7301</strain>
    </source>
</reference>
<sequence length="601" mass="67405">MNKRLLMYLCGVVICFMAACSDNEDEQTKPQEQPKETPEVITEVVETLEETVPQASDFVEVLKKADLTGVTAEKITVFAVRNELTNTRANVGLDTVSVKRHIVVGTHKKEELTDGQELTSVSGEQLLVSKAGDEISINGVVVAGEPVQAGDSYIYVVPKVIPAREPGSSEPILHYTTLKVRKLTGDDYGTSSPLEGVVVKALNSTRDSLARYETNSSGEVTISHASDTIFYQLYKAGYQTYVDWNVDGKIDENELIPEGGLNMVIYTASGNKTESCFMKEQADDEMPLDEAKEQWQSCIKNFYDQNRVLNQKLCYGFGNFSYRNDIDSCSYEYWRTAYKAIDLGVRLQKKGANVGSSWKDFSNSVQIDMSLIYADILGFYSKAMIWDAGSDRFVSDTNALIQSLDKVVQELSEQQKGAAYAIAARVYLNQKEYNKAYEYCERVIAMERYGLVPNKDVFASQTNKSVLWSGYKDDNLTLAKGTYYHLLRYQEVLLMKSEAANELGKIAEAIAPLNQIMLAEGKAEIAPAGSTKEEIRKYINTLFDTYLQHEGLEYLTWRRWGILDAKIGNKFGYQSPKNSLLPIPKAISIQYPEMTQNPGYY</sequence>
<dbReference type="Gene3D" id="1.25.40.390">
    <property type="match status" value="2"/>
</dbReference>
<dbReference type="GO" id="GO:0009279">
    <property type="term" value="C:cell outer membrane"/>
    <property type="evidence" value="ECO:0007669"/>
    <property type="project" value="UniProtKB-SubCell"/>
</dbReference>
<dbReference type="KEGG" id="bfc:BacF7301_14595"/>
<dbReference type="RefSeq" id="WP_167963861.1">
    <property type="nucleotide sequence ID" value="NZ_CP050831.1"/>
</dbReference>
<dbReference type="Proteomes" id="UP000501780">
    <property type="component" value="Chromosome"/>
</dbReference>
<dbReference type="InterPro" id="IPR011990">
    <property type="entry name" value="TPR-like_helical_dom_sf"/>
</dbReference>
<dbReference type="AlphaFoldDB" id="A0A6H0KPB6"/>
<feature type="signal peptide" evidence="1">
    <location>
        <begin position="1"/>
        <end position="21"/>
    </location>
</feature>
<name>A0A6H0KPB6_9BACE</name>
<gene>
    <name evidence="3" type="ORF">BacF7301_14595</name>
</gene>
<keyword evidence="1" id="KW-0732">Signal</keyword>
<feature type="chain" id="PRO_5026209894" evidence="1">
    <location>
        <begin position="22"/>
        <end position="601"/>
    </location>
</feature>
<protein>
    <submittedName>
        <fullName evidence="3">RagB/SusD family nutrient uptake outer membrane protein</fullName>
    </submittedName>
</protein>
<proteinExistence type="predicted"/>